<dbReference type="AlphaFoldDB" id="A0AA40BPT8"/>
<proteinExistence type="predicted"/>
<dbReference type="Proteomes" id="UP001172155">
    <property type="component" value="Unassembled WGS sequence"/>
</dbReference>
<dbReference type="EMBL" id="JAUKUD010000007">
    <property type="protein sequence ID" value="KAK0738084.1"/>
    <property type="molecule type" value="Genomic_DNA"/>
</dbReference>
<comment type="caution">
    <text evidence="2">The sequence shown here is derived from an EMBL/GenBank/DDBJ whole genome shotgun (WGS) entry which is preliminary data.</text>
</comment>
<feature type="compositionally biased region" description="Low complexity" evidence="1">
    <location>
        <begin position="64"/>
        <end position="96"/>
    </location>
</feature>
<evidence type="ECO:0000256" key="1">
    <source>
        <dbReference type="SAM" id="MobiDB-lite"/>
    </source>
</evidence>
<keyword evidence="3" id="KW-1185">Reference proteome</keyword>
<sequence length="148" mass="16040">MTSPPPLSYSGFGLPAIHTHYPRRRQSPYLLNSNSSSSTSSSSSSSSLSSSSSSSSPFVTALQSRSSSPTSTSKSVSRTPSPTTPTPTVRTCRRTPYYPPNSSRTADNKARVYMPRGPHYVANWTPLSTLSRGSQLMVEERMVLSLLF</sequence>
<organism evidence="2 3">
    <name type="scientific">Schizothecium vesticola</name>
    <dbReference type="NCBI Taxonomy" id="314040"/>
    <lineage>
        <taxon>Eukaryota</taxon>
        <taxon>Fungi</taxon>
        <taxon>Dikarya</taxon>
        <taxon>Ascomycota</taxon>
        <taxon>Pezizomycotina</taxon>
        <taxon>Sordariomycetes</taxon>
        <taxon>Sordariomycetidae</taxon>
        <taxon>Sordariales</taxon>
        <taxon>Schizotheciaceae</taxon>
        <taxon>Schizothecium</taxon>
    </lineage>
</organism>
<gene>
    <name evidence="2" type="ORF">B0T18DRAFT_239127</name>
</gene>
<reference evidence="2" key="1">
    <citation type="submission" date="2023-06" db="EMBL/GenBank/DDBJ databases">
        <title>Genome-scale phylogeny and comparative genomics of the fungal order Sordariales.</title>
        <authorList>
            <consortium name="Lawrence Berkeley National Laboratory"/>
            <person name="Hensen N."/>
            <person name="Bonometti L."/>
            <person name="Westerberg I."/>
            <person name="Brannstrom I.O."/>
            <person name="Guillou S."/>
            <person name="Cros-Aarteil S."/>
            <person name="Calhoun S."/>
            <person name="Haridas S."/>
            <person name="Kuo A."/>
            <person name="Mondo S."/>
            <person name="Pangilinan J."/>
            <person name="Riley R."/>
            <person name="LaButti K."/>
            <person name="Andreopoulos B."/>
            <person name="Lipzen A."/>
            <person name="Chen C."/>
            <person name="Yanf M."/>
            <person name="Daum C."/>
            <person name="Ng V."/>
            <person name="Clum A."/>
            <person name="Steindorff A."/>
            <person name="Ohm R."/>
            <person name="Martin F."/>
            <person name="Silar P."/>
            <person name="Natvig D."/>
            <person name="Lalanne C."/>
            <person name="Gautier V."/>
            <person name="Ament-velasquez S.L."/>
            <person name="Kruys A."/>
            <person name="Hutchinson M.I."/>
            <person name="Powell A.J."/>
            <person name="Barry K."/>
            <person name="Miller A.N."/>
            <person name="Grigoriev I.V."/>
            <person name="Debuchy R."/>
            <person name="Gladieux P."/>
            <person name="Thoren M.H."/>
            <person name="Johannesson H."/>
        </authorList>
    </citation>
    <scope>NUCLEOTIDE SEQUENCE</scope>
    <source>
        <strain evidence="2">SMH3187-1</strain>
    </source>
</reference>
<feature type="region of interest" description="Disordered" evidence="1">
    <location>
        <begin position="1"/>
        <end position="109"/>
    </location>
</feature>
<evidence type="ECO:0000313" key="3">
    <source>
        <dbReference type="Proteomes" id="UP001172155"/>
    </source>
</evidence>
<accession>A0AA40BPT8</accession>
<protein>
    <submittedName>
        <fullName evidence="2">Uncharacterized protein</fullName>
    </submittedName>
</protein>
<feature type="compositionally biased region" description="Low complexity" evidence="1">
    <location>
        <begin position="33"/>
        <end position="56"/>
    </location>
</feature>
<name>A0AA40BPT8_9PEZI</name>
<evidence type="ECO:0000313" key="2">
    <source>
        <dbReference type="EMBL" id="KAK0738084.1"/>
    </source>
</evidence>